<dbReference type="RefSeq" id="WP_126641134.1">
    <property type="nucleotide sequence ID" value="NZ_BIFH01000032.1"/>
</dbReference>
<keyword evidence="4" id="KW-0378">Hydrolase</keyword>
<accession>A0A401YXH5</accession>
<comment type="similarity">
    <text evidence="6">Belongs to the Vsr family.</text>
</comment>
<protein>
    <submittedName>
        <fullName evidence="8">XorII very-short-patch-repair endonuclease</fullName>
    </submittedName>
</protein>
<sequence length="230" mass="26141">MNPQARSAEQDRAAGGIQRRAVNLGDGNFARASIALKVYPKTRRIRAYLRWSDQGRTRTRYVGEVDQPTRAANLAQAWRKAQTDQLVTTEPLPEGSWASSPAVRRSMTGNRGRDTKPELRLRSALHRRGLRYRVSVRPEEQLRRTADVVFVRSQVAVFVDGCYWHGCPEHHRPSSKNTAFWRQKIDGNRIRDAETTSALEAAGWTVVRVWEHEDADEAARRIAGIVRSKS</sequence>
<gene>
    <name evidence="8" type="primary">vsr_1</name>
    <name evidence="8" type="ORF">EHYA_07039</name>
</gene>
<evidence type="ECO:0000313" key="9">
    <source>
        <dbReference type="Proteomes" id="UP000286931"/>
    </source>
</evidence>
<evidence type="ECO:0000256" key="2">
    <source>
        <dbReference type="ARBA" id="ARBA00022759"/>
    </source>
</evidence>
<evidence type="ECO:0000313" key="8">
    <source>
        <dbReference type="EMBL" id="GCD99324.1"/>
    </source>
</evidence>
<keyword evidence="1" id="KW-0540">Nuclease</keyword>
<organism evidence="8 9">
    <name type="scientific">Embleya hyalina</name>
    <dbReference type="NCBI Taxonomy" id="516124"/>
    <lineage>
        <taxon>Bacteria</taxon>
        <taxon>Bacillati</taxon>
        <taxon>Actinomycetota</taxon>
        <taxon>Actinomycetes</taxon>
        <taxon>Kitasatosporales</taxon>
        <taxon>Streptomycetaceae</taxon>
        <taxon>Embleya</taxon>
    </lineage>
</organism>
<proteinExistence type="inferred from homology"/>
<dbReference type="CDD" id="cd00221">
    <property type="entry name" value="Vsr"/>
    <property type="match status" value="1"/>
</dbReference>
<dbReference type="GO" id="GO:0004519">
    <property type="term" value="F:endonuclease activity"/>
    <property type="evidence" value="ECO:0007669"/>
    <property type="project" value="UniProtKB-KW"/>
</dbReference>
<dbReference type="InterPro" id="IPR011335">
    <property type="entry name" value="Restrct_endonuc-II-like"/>
</dbReference>
<evidence type="ECO:0000256" key="1">
    <source>
        <dbReference type="ARBA" id="ARBA00022722"/>
    </source>
</evidence>
<evidence type="ECO:0000256" key="6">
    <source>
        <dbReference type="ARBA" id="ARBA00029466"/>
    </source>
</evidence>
<name>A0A401YXH5_9ACTN</name>
<dbReference type="OrthoDB" id="9801520at2"/>
<dbReference type="GO" id="GO:0006298">
    <property type="term" value="P:mismatch repair"/>
    <property type="evidence" value="ECO:0007669"/>
    <property type="project" value="InterPro"/>
</dbReference>
<dbReference type="Gene3D" id="3.40.960.10">
    <property type="entry name" value="VSR Endonuclease"/>
    <property type="match status" value="1"/>
</dbReference>
<dbReference type="InterPro" id="IPR004603">
    <property type="entry name" value="DNA_mismatch_endonuc_vsr"/>
</dbReference>
<dbReference type="Pfam" id="PF03852">
    <property type="entry name" value="Vsr"/>
    <property type="match status" value="1"/>
</dbReference>
<dbReference type="SUPFAM" id="SSF52980">
    <property type="entry name" value="Restriction endonuclease-like"/>
    <property type="match status" value="1"/>
</dbReference>
<feature type="region of interest" description="Disordered" evidence="7">
    <location>
        <begin position="91"/>
        <end position="115"/>
    </location>
</feature>
<dbReference type="EMBL" id="BIFH01000032">
    <property type="protein sequence ID" value="GCD99324.1"/>
    <property type="molecule type" value="Genomic_DNA"/>
</dbReference>
<keyword evidence="2 8" id="KW-0255">Endonuclease</keyword>
<dbReference type="NCBIfam" id="TIGR00632">
    <property type="entry name" value="vsr"/>
    <property type="match status" value="1"/>
</dbReference>
<evidence type="ECO:0000256" key="7">
    <source>
        <dbReference type="SAM" id="MobiDB-lite"/>
    </source>
</evidence>
<keyword evidence="9" id="KW-1185">Reference proteome</keyword>
<reference evidence="8 9" key="1">
    <citation type="submission" date="2018-12" db="EMBL/GenBank/DDBJ databases">
        <title>Draft genome sequence of Embleya hyalina NBRC 13850T.</title>
        <authorList>
            <person name="Komaki H."/>
            <person name="Hosoyama A."/>
            <person name="Kimura A."/>
            <person name="Ichikawa N."/>
            <person name="Tamura T."/>
        </authorList>
    </citation>
    <scope>NUCLEOTIDE SEQUENCE [LARGE SCALE GENOMIC DNA]</scope>
    <source>
        <strain evidence="8 9">NBRC 13850</strain>
    </source>
</reference>
<evidence type="ECO:0000256" key="3">
    <source>
        <dbReference type="ARBA" id="ARBA00022763"/>
    </source>
</evidence>
<keyword evidence="5" id="KW-0234">DNA repair</keyword>
<evidence type="ECO:0000256" key="5">
    <source>
        <dbReference type="ARBA" id="ARBA00023204"/>
    </source>
</evidence>
<comment type="caution">
    <text evidence="8">The sequence shown here is derived from an EMBL/GenBank/DDBJ whole genome shotgun (WGS) entry which is preliminary data.</text>
</comment>
<dbReference type="AlphaFoldDB" id="A0A401YXH5"/>
<dbReference type="GO" id="GO:0016787">
    <property type="term" value="F:hydrolase activity"/>
    <property type="evidence" value="ECO:0007669"/>
    <property type="project" value="UniProtKB-KW"/>
</dbReference>
<keyword evidence="3" id="KW-0227">DNA damage</keyword>
<evidence type="ECO:0000256" key="4">
    <source>
        <dbReference type="ARBA" id="ARBA00022801"/>
    </source>
</evidence>
<dbReference type="Proteomes" id="UP000286931">
    <property type="component" value="Unassembled WGS sequence"/>
</dbReference>